<name>A0A5C3KA99_COPMA</name>
<dbReference type="Proteomes" id="UP000307440">
    <property type="component" value="Unassembled WGS sequence"/>
</dbReference>
<sequence>MISSMLWVYSLSDARPRRSIELFRRSLDASLYQGSLDFVLTLSFLLFVHPRYFGWIISGLYSGSIRLILGYYIATSTCI</sequence>
<reference evidence="2 3" key="1">
    <citation type="journal article" date="2019" name="Nat. Ecol. Evol.">
        <title>Megaphylogeny resolves global patterns of mushroom evolution.</title>
        <authorList>
            <person name="Varga T."/>
            <person name="Krizsan K."/>
            <person name="Foldi C."/>
            <person name="Dima B."/>
            <person name="Sanchez-Garcia M."/>
            <person name="Sanchez-Ramirez S."/>
            <person name="Szollosi G.J."/>
            <person name="Szarkandi J.G."/>
            <person name="Papp V."/>
            <person name="Albert L."/>
            <person name="Andreopoulos W."/>
            <person name="Angelini C."/>
            <person name="Antonin V."/>
            <person name="Barry K.W."/>
            <person name="Bougher N.L."/>
            <person name="Buchanan P."/>
            <person name="Buyck B."/>
            <person name="Bense V."/>
            <person name="Catcheside P."/>
            <person name="Chovatia M."/>
            <person name="Cooper J."/>
            <person name="Damon W."/>
            <person name="Desjardin D."/>
            <person name="Finy P."/>
            <person name="Geml J."/>
            <person name="Haridas S."/>
            <person name="Hughes K."/>
            <person name="Justo A."/>
            <person name="Karasinski D."/>
            <person name="Kautmanova I."/>
            <person name="Kiss B."/>
            <person name="Kocsube S."/>
            <person name="Kotiranta H."/>
            <person name="LaButti K.M."/>
            <person name="Lechner B.E."/>
            <person name="Liimatainen K."/>
            <person name="Lipzen A."/>
            <person name="Lukacs Z."/>
            <person name="Mihaltcheva S."/>
            <person name="Morgado L.N."/>
            <person name="Niskanen T."/>
            <person name="Noordeloos M.E."/>
            <person name="Ohm R.A."/>
            <person name="Ortiz-Santana B."/>
            <person name="Ovrebo C."/>
            <person name="Racz N."/>
            <person name="Riley R."/>
            <person name="Savchenko A."/>
            <person name="Shiryaev A."/>
            <person name="Soop K."/>
            <person name="Spirin V."/>
            <person name="Szebenyi C."/>
            <person name="Tomsovsky M."/>
            <person name="Tulloss R.E."/>
            <person name="Uehling J."/>
            <person name="Grigoriev I.V."/>
            <person name="Vagvolgyi C."/>
            <person name="Papp T."/>
            <person name="Martin F.M."/>
            <person name="Miettinen O."/>
            <person name="Hibbett D.S."/>
            <person name="Nagy L.G."/>
        </authorList>
    </citation>
    <scope>NUCLEOTIDE SEQUENCE [LARGE SCALE GENOMIC DNA]</scope>
    <source>
        <strain evidence="2 3">CBS 121175</strain>
    </source>
</reference>
<feature type="transmembrane region" description="Helical" evidence="1">
    <location>
        <begin position="52"/>
        <end position="74"/>
    </location>
</feature>
<keyword evidence="3" id="KW-1185">Reference proteome</keyword>
<accession>A0A5C3KA99</accession>
<gene>
    <name evidence="2" type="ORF">FA15DRAFT_366339</name>
</gene>
<keyword evidence="1" id="KW-0472">Membrane</keyword>
<proteinExistence type="predicted"/>
<keyword evidence="1" id="KW-1133">Transmembrane helix</keyword>
<organism evidence="2 3">
    <name type="scientific">Coprinopsis marcescibilis</name>
    <name type="common">Agaric fungus</name>
    <name type="synonym">Psathyrella marcescibilis</name>
    <dbReference type="NCBI Taxonomy" id="230819"/>
    <lineage>
        <taxon>Eukaryota</taxon>
        <taxon>Fungi</taxon>
        <taxon>Dikarya</taxon>
        <taxon>Basidiomycota</taxon>
        <taxon>Agaricomycotina</taxon>
        <taxon>Agaricomycetes</taxon>
        <taxon>Agaricomycetidae</taxon>
        <taxon>Agaricales</taxon>
        <taxon>Agaricineae</taxon>
        <taxon>Psathyrellaceae</taxon>
        <taxon>Coprinopsis</taxon>
    </lineage>
</organism>
<protein>
    <submittedName>
        <fullName evidence="2">Uncharacterized protein</fullName>
    </submittedName>
</protein>
<keyword evidence="1" id="KW-0812">Transmembrane</keyword>
<dbReference type="EMBL" id="ML210584">
    <property type="protein sequence ID" value="TFK17015.1"/>
    <property type="molecule type" value="Genomic_DNA"/>
</dbReference>
<dbReference type="AlphaFoldDB" id="A0A5C3KA99"/>
<evidence type="ECO:0000313" key="3">
    <source>
        <dbReference type="Proteomes" id="UP000307440"/>
    </source>
</evidence>
<evidence type="ECO:0000256" key="1">
    <source>
        <dbReference type="SAM" id="Phobius"/>
    </source>
</evidence>
<evidence type="ECO:0000313" key="2">
    <source>
        <dbReference type="EMBL" id="TFK17015.1"/>
    </source>
</evidence>